<evidence type="ECO:0000313" key="6">
    <source>
        <dbReference type="EMBL" id="TXG47301.1"/>
    </source>
</evidence>
<dbReference type="SUPFAM" id="SSF101148">
    <property type="entry name" value="Plant invertase/pectin methylesterase inhibitor"/>
    <property type="match status" value="1"/>
</dbReference>
<dbReference type="AlphaFoldDB" id="A0A5C7GR67"/>
<dbReference type="PANTHER" id="PTHR36710:SF18">
    <property type="entry name" value="PECTINESTERASE INHIBITOR 5-RELATED"/>
    <property type="match status" value="1"/>
</dbReference>
<gene>
    <name evidence="6" type="ORF">EZV62_026595</name>
</gene>
<keyword evidence="7" id="KW-1185">Reference proteome</keyword>
<dbReference type="NCBIfam" id="TIGR01614">
    <property type="entry name" value="PME_inhib"/>
    <property type="match status" value="1"/>
</dbReference>
<reference evidence="7" key="1">
    <citation type="journal article" date="2019" name="Gigascience">
        <title>De novo genome assembly of the endangered Acer yangbiense, a plant species with extremely small populations endemic to Yunnan Province, China.</title>
        <authorList>
            <person name="Yang J."/>
            <person name="Wariss H.M."/>
            <person name="Tao L."/>
            <person name="Zhang R."/>
            <person name="Yun Q."/>
            <person name="Hollingsworth P."/>
            <person name="Dao Z."/>
            <person name="Luo G."/>
            <person name="Guo H."/>
            <person name="Ma Y."/>
            <person name="Sun W."/>
        </authorList>
    </citation>
    <scope>NUCLEOTIDE SEQUENCE [LARGE SCALE GENOMIC DNA]</scope>
    <source>
        <strain evidence="7">cv. Malutang</strain>
    </source>
</reference>
<dbReference type="GO" id="GO:0004857">
    <property type="term" value="F:enzyme inhibitor activity"/>
    <property type="evidence" value="ECO:0007669"/>
    <property type="project" value="InterPro"/>
</dbReference>
<keyword evidence="1 4" id="KW-0732">Signal</keyword>
<dbReference type="InterPro" id="IPR006501">
    <property type="entry name" value="Pectinesterase_inhib_dom"/>
</dbReference>
<evidence type="ECO:0000256" key="1">
    <source>
        <dbReference type="ARBA" id="ARBA00022729"/>
    </source>
</evidence>
<organism evidence="6 7">
    <name type="scientific">Acer yangbiense</name>
    <dbReference type="NCBI Taxonomy" id="1000413"/>
    <lineage>
        <taxon>Eukaryota</taxon>
        <taxon>Viridiplantae</taxon>
        <taxon>Streptophyta</taxon>
        <taxon>Embryophyta</taxon>
        <taxon>Tracheophyta</taxon>
        <taxon>Spermatophyta</taxon>
        <taxon>Magnoliopsida</taxon>
        <taxon>eudicotyledons</taxon>
        <taxon>Gunneridae</taxon>
        <taxon>Pentapetalae</taxon>
        <taxon>rosids</taxon>
        <taxon>malvids</taxon>
        <taxon>Sapindales</taxon>
        <taxon>Sapindaceae</taxon>
        <taxon>Hippocastanoideae</taxon>
        <taxon>Acereae</taxon>
        <taxon>Acer</taxon>
    </lineage>
</organism>
<evidence type="ECO:0000256" key="3">
    <source>
        <dbReference type="ARBA" id="ARBA00038471"/>
    </source>
</evidence>
<dbReference type="PANTHER" id="PTHR36710">
    <property type="entry name" value="PECTINESTERASE INHIBITOR-LIKE"/>
    <property type="match status" value="1"/>
</dbReference>
<dbReference type="SMART" id="SM00856">
    <property type="entry name" value="PMEI"/>
    <property type="match status" value="1"/>
</dbReference>
<dbReference type="Gene3D" id="1.20.140.40">
    <property type="entry name" value="Invertase/pectin methylesterase inhibitor family protein"/>
    <property type="match status" value="1"/>
</dbReference>
<feature type="chain" id="PRO_5022693809" description="Pectinesterase inhibitor domain-containing protein" evidence="4">
    <location>
        <begin position="31"/>
        <end position="182"/>
    </location>
</feature>
<evidence type="ECO:0000256" key="4">
    <source>
        <dbReference type="SAM" id="SignalP"/>
    </source>
</evidence>
<proteinExistence type="inferred from homology"/>
<comment type="similarity">
    <text evidence="3">Belongs to the PMEI family.</text>
</comment>
<evidence type="ECO:0000313" key="7">
    <source>
        <dbReference type="Proteomes" id="UP000323000"/>
    </source>
</evidence>
<dbReference type="Pfam" id="PF04043">
    <property type="entry name" value="PMEI"/>
    <property type="match status" value="1"/>
</dbReference>
<dbReference type="Proteomes" id="UP000323000">
    <property type="component" value="Chromosome 13"/>
</dbReference>
<dbReference type="InterPro" id="IPR052421">
    <property type="entry name" value="PCW_Enzyme_Inhibitor"/>
</dbReference>
<accession>A0A5C7GR67</accession>
<evidence type="ECO:0000259" key="5">
    <source>
        <dbReference type="SMART" id="SM00856"/>
    </source>
</evidence>
<comment type="caution">
    <text evidence="6">The sequence shown here is derived from an EMBL/GenBank/DDBJ whole genome shotgun (WGS) entry which is preliminary data.</text>
</comment>
<name>A0A5C7GR67_9ROSI</name>
<sequence length="182" mass="20472">MVKPTCFYLPFLMLSVVLRVLFVDHNTVTATSNNDEVPLIRQSCKATSFPNTCISVLEADSRSRNATDLKSLTRISMDIVYEEAIVLKSLFIKAEENVTDPVSKRSVKQCIDSFEDCINNMKNVGIPDFEKGNYRDANIDVDFCAVCANDCRDTGIKLFNKEIVTFFDFSGDVLAFLNMLHS</sequence>
<feature type="signal peptide" evidence="4">
    <location>
        <begin position="1"/>
        <end position="30"/>
    </location>
</feature>
<protein>
    <recommendedName>
        <fullName evidence="5">Pectinesterase inhibitor domain-containing protein</fullName>
    </recommendedName>
</protein>
<dbReference type="InterPro" id="IPR035513">
    <property type="entry name" value="Invertase/methylesterase_inhib"/>
</dbReference>
<dbReference type="EMBL" id="VAHF01000013">
    <property type="protein sequence ID" value="TXG47301.1"/>
    <property type="molecule type" value="Genomic_DNA"/>
</dbReference>
<keyword evidence="2" id="KW-1015">Disulfide bond</keyword>
<feature type="domain" description="Pectinesterase inhibitor" evidence="5">
    <location>
        <begin position="35"/>
        <end position="176"/>
    </location>
</feature>
<evidence type="ECO:0000256" key="2">
    <source>
        <dbReference type="ARBA" id="ARBA00023157"/>
    </source>
</evidence>
<dbReference type="OrthoDB" id="764172at2759"/>